<accession>A0ABQ9XXX1</accession>
<sequence length="384" mass="44686">MNPSHLPKYAQLTKQDPSLIEESVYFCNIALSLHNQLLKAKSQFTVDSEIICDLLIFVKEAITAILINISNIDDLIATLPTNSSPTTPLVSEDDIQMEDSLKFLRSECEAFMIEGWGVLVDSTLNLTDSHKSSFQTHILDDLSFPDLILNSLQLQHQEITRMTIRAIVNIIFNFPNMTDTFISINLVGRMFESVDYVSLPLSESKTLFFLTKFITFMFDPIGEGEETRFKQYPLIRVSALEPAKPFVRFMFNNSDKLILDDANTANLENCLCWIHRHIRNMELRSDEHEADIVSKLVKWEIRTLFEMENQEHFLFVFESMLNRTHRWNRDKRERQKRREVLLREGGWDDAFELRVVGIEVDTNQKMVDFAEDFRTELTLNADEL</sequence>
<keyword evidence="2" id="KW-1185">Reference proteome</keyword>
<name>A0ABQ9XXX1_9EUKA</name>
<evidence type="ECO:0000313" key="2">
    <source>
        <dbReference type="Proteomes" id="UP001281761"/>
    </source>
</evidence>
<organism evidence="1 2">
    <name type="scientific">Blattamonas nauphoetae</name>
    <dbReference type="NCBI Taxonomy" id="2049346"/>
    <lineage>
        <taxon>Eukaryota</taxon>
        <taxon>Metamonada</taxon>
        <taxon>Preaxostyla</taxon>
        <taxon>Oxymonadida</taxon>
        <taxon>Blattamonas</taxon>
    </lineage>
</organism>
<dbReference type="Proteomes" id="UP001281761">
    <property type="component" value="Unassembled WGS sequence"/>
</dbReference>
<dbReference type="EMBL" id="JARBJD010000057">
    <property type="protein sequence ID" value="KAK2956318.1"/>
    <property type="molecule type" value="Genomic_DNA"/>
</dbReference>
<evidence type="ECO:0000313" key="1">
    <source>
        <dbReference type="EMBL" id="KAK2956318.1"/>
    </source>
</evidence>
<proteinExistence type="predicted"/>
<protein>
    <submittedName>
        <fullName evidence="1">Uncharacterized protein</fullName>
    </submittedName>
</protein>
<gene>
    <name evidence="1" type="ORF">BLNAU_8685</name>
</gene>
<reference evidence="1 2" key="1">
    <citation type="journal article" date="2022" name="bioRxiv">
        <title>Genomics of Preaxostyla Flagellates Illuminates Evolutionary Transitions and the Path Towards Mitochondrial Loss.</title>
        <authorList>
            <person name="Novak L.V.F."/>
            <person name="Treitli S.C."/>
            <person name="Pyrih J."/>
            <person name="Halakuc P."/>
            <person name="Pipaliya S.V."/>
            <person name="Vacek V."/>
            <person name="Brzon O."/>
            <person name="Soukal P."/>
            <person name="Eme L."/>
            <person name="Dacks J.B."/>
            <person name="Karnkowska A."/>
            <person name="Elias M."/>
            <person name="Hampl V."/>
        </authorList>
    </citation>
    <scope>NUCLEOTIDE SEQUENCE [LARGE SCALE GENOMIC DNA]</scope>
    <source>
        <strain evidence="1">NAU3</strain>
        <tissue evidence="1">Gut</tissue>
    </source>
</reference>
<comment type="caution">
    <text evidence="1">The sequence shown here is derived from an EMBL/GenBank/DDBJ whole genome shotgun (WGS) entry which is preliminary data.</text>
</comment>